<dbReference type="InParanoid" id="G3AK55"/>
<dbReference type="AlphaFoldDB" id="G3AK55"/>
<dbReference type="EMBL" id="GL996501">
    <property type="protein sequence ID" value="EGW32866.1"/>
    <property type="molecule type" value="Genomic_DNA"/>
</dbReference>
<dbReference type="KEGG" id="spaa:SPAPADRAFT_49800"/>
<protein>
    <submittedName>
        <fullName evidence="2">Uncharacterized protein</fullName>
    </submittedName>
</protein>
<keyword evidence="3" id="KW-1185">Reference proteome</keyword>
<evidence type="ECO:0000313" key="2">
    <source>
        <dbReference type="EMBL" id="EGW32866.1"/>
    </source>
</evidence>
<dbReference type="HOGENOM" id="CLU_567622_0_0_1"/>
<proteinExistence type="predicted"/>
<organism evidence="3">
    <name type="scientific">Spathaspora passalidarum (strain NRRL Y-27907 / 11-Y1)</name>
    <dbReference type="NCBI Taxonomy" id="619300"/>
    <lineage>
        <taxon>Eukaryota</taxon>
        <taxon>Fungi</taxon>
        <taxon>Dikarya</taxon>
        <taxon>Ascomycota</taxon>
        <taxon>Saccharomycotina</taxon>
        <taxon>Pichiomycetes</taxon>
        <taxon>Debaryomycetaceae</taxon>
        <taxon>Spathaspora</taxon>
    </lineage>
</organism>
<accession>G3AK55</accession>
<feature type="region of interest" description="Disordered" evidence="1">
    <location>
        <begin position="52"/>
        <end position="90"/>
    </location>
</feature>
<evidence type="ECO:0000313" key="3">
    <source>
        <dbReference type="Proteomes" id="UP000000709"/>
    </source>
</evidence>
<dbReference type="Proteomes" id="UP000000709">
    <property type="component" value="Unassembled WGS sequence"/>
</dbReference>
<feature type="compositionally biased region" description="Polar residues" evidence="1">
    <location>
        <begin position="55"/>
        <end position="83"/>
    </location>
</feature>
<feature type="compositionally biased region" description="Polar residues" evidence="1">
    <location>
        <begin position="110"/>
        <end position="135"/>
    </location>
</feature>
<gene>
    <name evidence="2" type="ORF">SPAPADRAFT_49800</name>
</gene>
<dbReference type="GeneID" id="18871373"/>
<dbReference type="RefSeq" id="XP_007374381.1">
    <property type="nucleotide sequence ID" value="XM_007374319.1"/>
</dbReference>
<feature type="region of interest" description="Disordered" evidence="1">
    <location>
        <begin position="484"/>
        <end position="512"/>
    </location>
</feature>
<reference evidence="2 3" key="1">
    <citation type="journal article" date="2011" name="Proc. Natl. Acad. Sci. U.S.A.">
        <title>Comparative genomics of xylose-fermenting fungi for enhanced biofuel production.</title>
        <authorList>
            <person name="Wohlbach D.J."/>
            <person name="Kuo A."/>
            <person name="Sato T.K."/>
            <person name="Potts K.M."/>
            <person name="Salamov A.A."/>
            <person name="LaButti K.M."/>
            <person name="Sun H."/>
            <person name="Clum A."/>
            <person name="Pangilinan J.L."/>
            <person name="Lindquist E.A."/>
            <person name="Lucas S."/>
            <person name="Lapidus A."/>
            <person name="Jin M."/>
            <person name="Gunawan C."/>
            <person name="Balan V."/>
            <person name="Dale B.E."/>
            <person name="Jeffries T.W."/>
            <person name="Zinkel R."/>
            <person name="Barry K.W."/>
            <person name="Grigoriev I.V."/>
            <person name="Gasch A.P."/>
        </authorList>
    </citation>
    <scope>NUCLEOTIDE SEQUENCE [LARGE SCALE GENOMIC DNA]</scope>
    <source>
        <strain evidence="3">NRRL Y-27907 / 11-Y1</strain>
    </source>
</reference>
<feature type="region of interest" description="Disordered" evidence="1">
    <location>
        <begin position="108"/>
        <end position="135"/>
    </location>
</feature>
<evidence type="ECO:0000256" key="1">
    <source>
        <dbReference type="SAM" id="MobiDB-lite"/>
    </source>
</evidence>
<sequence length="541" mass="61665">MTSISLIFKTIWGLFTPAEEPVPIVESGSDADIQTTEIPSLRSKLRSFFYKSKRNSPNENPSDVSSIPSNFTPDLQETSTLKSVPSDHKHKHHFSKLSNWFRKRSRENSSDIATSNEQDSSYIPSLPQSSTDQNVTSSQFIQSQFGLVSEMSGNLKKTKALLAWKNLKTTERKILDKYCLECCQTPRRETTIKKLQEQLQVLEVRLFEAENQYGERIPDDIRNSMNEFAVSTRDICGKLVNNTDTFVASLNKESPTLSSKINSASAKSRQESISSTIFQMLNQEIPKFKADSENHNATPEIIETSSIYNSLTNLLTGKHCLHSQVASSHIHNVAPKCIQSSSVYGSLLTMRMSSCSQEANASGIIHSDIITYNGGLVPGSIVHESTRTNPEISFSNQSESTILLRAPWQYENFNWPHLKDGSASKFLDKRNKEVIVKIQRELEEDKRRILRNQERKEIKRMEHENSLREYEDYNSLDLYINQSDSEDSEKERIRSRPVTRSDTYSDLVHKSKQRREKFRKDIIQKCAGSALICPNTTRPLY</sequence>
<name>G3AK55_SPAPN</name>